<evidence type="ECO:0000313" key="8">
    <source>
        <dbReference type="WBParaSite" id="Minc3s00422g12052"/>
    </source>
</evidence>
<dbReference type="CDD" id="cd01858">
    <property type="entry name" value="NGP_1"/>
    <property type="match status" value="1"/>
</dbReference>
<protein>
    <submittedName>
        <fullName evidence="8">CP-type G domain-containing protein</fullName>
    </submittedName>
</protein>
<dbReference type="Gene3D" id="1.10.1580.10">
    <property type="match status" value="1"/>
</dbReference>
<feature type="compositionally biased region" description="Basic and acidic residues" evidence="5">
    <location>
        <begin position="483"/>
        <end position="498"/>
    </location>
</feature>
<evidence type="ECO:0000256" key="3">
    <source>
        <dbReference type="ARBA" id="ARBA00023134"/>
    </source>
</evidence>
<dbReference type="InterPro" id="IPR006073">
    <property type="entry name" value="GTP-bd"/>
</dbReference>
<dbReference type="InterPro" id="IPR024929">
    <property type="entry name" value="GNL2_CP_dom"/>
</dbReference>
<keyword evidence="2" id="KW-0547">Nucleotide-binding</keyword>
<keyword evidence="4" id="KW-0539">Nucleus</keyword>
<proteinExistence type="predicted"/>
<evidence type="ECO:0000256" key="2">
    <source>
        <dbReference type="ARBA" id="ARBA00022741"/>
    </source>
</evidence>
<dbReference type="PANTHER" id="PTHR11089:SF9">
    <property type="entry name" value="NUCLEOLAR GTP-BINDING PROTEIN 2"/>
    <property type="match status" value="1"/>
</dbReference>
<dbReference type="InterPro" id="IPR050755">
    <property type="entry name" value="TRAFAC_YlqF/YawG_RiboMat"/>
</dbReference>
<dbReference type="InterPro" id="IPR030378">
    <property type="entry name" value="G_CP_dom"/>
</dbReference>
<dbReference type="PANTHER" id="PTHR11089">
    <property type="entry name" value="GTP-BINDING PROTEIN-RELATED"/>
    <property type="match status" value="1"/>
</dbReference>
<dbReference type="Proteomes" id="UP000887563">
    <property type="component" value="Unplaced"/>
</dbReference>
<reference evidence="8" key="1">
    <citation type="submission" date="2022-11" db="UniProtKB">
        <authorList>
            <consortium name="WormBaseParasite"/>
        </authorList>
    </citation>
    <scope>IDENTIFICATION</scope>
</reference>
<dbReference type="Pfam" id="PF01926">
    <property type="entry name" value="MMR_HSR1"/>
    <property type="match status" value="1"/>
</dbReference>
<evidence type="ECO:0000259" key="6">
    <source>
        <dbReference type="PROSITE" id="PS51721"/>
    </source>
</evidence>
<evidence type="ECO:0000256" key="4">
    <source>
        <dbReference type="ARBA" id="ARBA00023242"/>
    </source>
</evidence>
<evidence type="ECO:0000256" key="5">
    <source>
        <dbReference type="SAM" id="MobiDB-lite"/>
    </source>
</evidence>
<feature type="domain" description="CP-type G" evidence="6">
    <location>
        <begin position="31"/>
        <end position="197"/>
    </location>
</feature>
<keyword evidence="7" id="KW-1185">Reference proteome</keyword>
<evidence type="ECO:0000256" key="1">
    <source>
        <dbReference type="ARBA" id="ARBA00004604"/>
    </source>
</evidence>
<dbReference type="AlphaFoldDB" id="A0A914LDA4"/>
<keyword evidence="3" id="KW-0342">GTP-binding</keyword>
<dbReference type="PROSITE" id="PS51721">
    <property type="entry name" value="G_CP"/>
    <property type="match status" value="1"/>
</dbReference>
<sequence>MEERTENPTPLFKAGQSARVWSELYKVLFKNGKVYKISLKVIDSSDVLLEVLDARDPMGTRCRQVEQFLSKEKPHKHLVLVLNKVDLVPNWVTKKWMQILSKEMPTIAFHASIQHSFGKGSLINLLRQFYKLHRKERKQISIGLIGYPNVGKSSVVNTLRNKKVCKTAPLAGETKVWQYVTMMKGIYLIDCPGVVYPPHGDSETDLVLKGVVRVENVPDPENHITAVLDRVQPEHLLQHYAHIFNKEEERNEEKEKRTFLTNSEEFLSRIAFATGRLLKGGEPDLNTVARQVLNDYQRGNIPHYVLPPGCRSQSVTPSEIGRQMADERPINLVEEDEKVDAMTDSECVPDDGKMLDEEEIFELKDEEVKEEDDEINWKDPSGEKEIIKAILAKREKKEGDDEKKKNEENKEGETEDDGFDDGESSVITDFEFQLSATDDECDGLESIGSDLEEDNTKDYQNTPKISGKIKRRPRGKRAGKKLSKTDKRRKNDKEKMKMEGIVNFDGPSKNDIPRNLWRKKLKKRVKPKHQI</sequence>
<feature type="region of interest" description="Disordered" evidence="5">
    <location>
        <begin position="389"/>
        <end position="531"/>
    </location>
</feature>
<dbReference type="WBParaSite" id="Minc3s00422g12052">
    <property type="protein sequence ID" value="Minc3s00422g12052"/>
    <property type="gene ID" value="Minc3s00422g12052"/>
</dbReference>
<accession>A0A914LDA4</accession>
<dbReference type="SUPFAM" id="SSF52540">
    <property type="entry name" value="P-loop containing nucleoside triphosphate hydrolases"/>
    <property type="match status" value="1"/>
</dbReference>
<dbReference type="FunFam" id="3.40.50.300:FF:000559">
    <property type="entry name" value="Nuclear/nucleolar GTPase 2"/>
    <property type="match status" value="1"/>
</dbReference>
<dbReference type="InterPro" id="IPR023179">
    <property type="entry name" value="GTP-bd_ortho_bundle_sf"/>
</dbReference>
<feature type="compositionally biased region" description="Basic and acidic residues" evidence="5">
    <location>
        <begin position="389"/>
        <end position="412"/>
    </location>
</feature>
<name>A0A914LDA4_MELIC</name>
<feature type="compositionally biased region" description="Basic residues" evidence="5">
    <location>
        <begin position="467"/>
        <end position="482"/>
    </location>
</feature>
<evidence type="ECO:0000313" key="7">
    <source>
        <dbReference type="Proteomes" id="UP000887563"/>
    </source>
</evidence>
<comment type="subcellular location">
    <subcellularLocation>
        <location evidence="1">Nucleus</location>
        <location evidence="1">Nucleolus</location>
    </subcellularLocation>
</comment>
<dbReference type="Gene3D" id="3.40.50.300">
    <property type="entry name" value="P-loop containing nucleotide triphosphate hydrolases"/>
    <property type="match status" value="1"/>
</dbReference>
<dbReference type="GO" id="GO:0005730">
    <property type="term" value="C:nucleolus"/>
    <property type="evidence" value="ECO:0007669"/>
    <property type="project" value="UniProtKB-SubCell"/>
</dbReference>
<feature type="compositionally biased region" description="Acidic residues" evidence="5">
    <location>
        <begin position="413"/>
        <end position="423"/>
    </location>
</feature>
<dbReference type="GO" id="GO:0005525">
    <property type="term" value="F:GTP binding"/>
    <property type="evidence" value="ECO:0007669"/>
    <property type="project" value="UniProtKB-KW"/>
</dbReference>
<dbReference type="InterPro" id="IPR027417">
    <property type="entry name" value="P-loop_NTPase"/>
</dbReference>
<feature type="compositionally biased region" description="Basic residues" evidence="5">
    <location>
        <begin position="516"/>
        <end position="531"/>
    </location>
</feature>
<organism evidence="7 8">
    <name type="scientific">Meloidogyne incognita</name>
    <name type="common">Southern root-knot nematode worm</name>
    <name type="synonym">Oxyuris incognita</name>
    <dbReference type="NCBI Taxonomy" id="6306"/>
    <lineage>
        <taxon>Eukaryota</taxon>
        <taxon>Metazoa</taxon>
        <taxon>Ecdysozoa</taxon>
        <taxon>Nematoda</taxon>
        <taxon>Chromadorea</taxon>
        <taxon>Rhabditida</taxon>
        <taxon>Tylenchina</taxon>
        <taxon>Tylenchomorpha</taxon>
        <taxon>Tylenchoidea</taxon>
        <taxon>Meloidogynidae</taxon>
        <taxon>Meloidogyninae</taxon>
        <taxon>Meloidogyne</taxon>
        <taxon>Meloidogyne incognita group</taxon>
    </lineage>
</organism>